<evidence type="ECO:0000313" key="2">
    <source>
        <dbReference type="Proteomes" id="UP000622604"/>
    </source>
</evidence>
<evidence type="ECO:0000313" key="1">
    <source>
        <dbReference type="EMBL" id="GGZ84100.1"/>
    </source>
</evidence>
<reference evidence="1 2" key="1">
    <citation type="journal article" date="2014" name="Int. J. Syst. Evol. Microbiol.">
        <title>Complete genome sequence of Corynebacterium casei LMG S-19264T (=DSM 44701T), isolated from a smear-ripened cheese.</title>
        <authorList>
            <consortium name="US DOE Joint Genome Institute (JGI-PGF)"/>
            <person name="Walter F."/>
            <person name="Albersmeier A."/>
            <person name="Kalinowski J."/>
            <person name="Ruckert C."/>
        </authorList>
    </citation>
    <scope>NUCLEOTIDE SEQUENCE [LARGE SCALE GENOMIC DNA]</scope>
    <source>
        <strain evidence="1 2">KCTC 32337</strain>
    </source>
</reference>
<comment type="caution">
    <text evidence="1">The sequence shown here is derived from an EMBL/GenBank/DDBJ whole genome shotgun (WGS) entry which is preliminary data.</text>
</comment>
<dbReference type="Proteomes" id="UP000622604">
    <property type="component" value="Unassembled WGS sequence"/>
</dbReference>
<name>A0A8H9M2S7_9ALTE</name>
<organism evidence="1 2">
    <name type="scientific">Paraglaciecola chathamensis</name>
    <dbReference type="NCBI Taxonomy" id="368405"/>
    <lineage>
        <taxon>Bacteria</taxon>
        <taxon>Pseudomonadati</taxon>
        <taxon>Pseudomonadota</taxon>
        <taxon>Gammaproteobacteria</taxon>
        <taxon>Alteromonadales</taxon>
        <taxon>Alteromonadaceae</taxon>
        <taxon>Paraglaciecola</taxon>
    </lineage>
</organism>
<gene>
    <name evidence="1" type="ORF">GCM10011274_46980</name>
</gene>
<accession>A0A8H9M2S7</accession>
<dbReference type="AlphaFoldDB" id="A0A8H9M2S7"/>
<dbReference type="EMBL" id="BMZC01000027">
    <property type="protein sequence ID" value="GGZ84100.1"/>
    <property type="molecule type" value="Genomic_DNA"/>
</dbReference>
<dbReference type="RefSeq" id="WP_191867419.1">
    <property type="nucleotide sequence ID" value="NZ_BMZC01000027.1"/>
</dbReference>
<sequence length="72" mass="7968">MDRDVTKYKYMCDDCGAEGLKIDSGDHWMRQTISWEGFESKAPDPSAVARKKTDYRASIGICKCGGTSLSKA</sequence>
<protein>
    <submittedName>
        <fullName evidence="1">Uncharacterized protein</fullName>
    </submittedName>
</protein>
<proteinExistence type="predicted"/>